<dbReference type="AlphaFoldDB" id="A0A916JF18"/>
<proteinExistence type="predicted"/>
<keyword evidence="4" id="KW-1185">Reference proteome</keyword>
<evidence type="ECO:0000256" key="1">
    <source>
        <dbReference type="SAM" id="MobiDB-lite"/>
    </source>
</evidence>
<feature type="compositionally biased region" description="Basic and acidic residues" evidence="1">
    <location>
        <begin position="238"/>
        <end position="261"/>
    </location>
</feature>
<protein>
    <submittedName>
        <fullName evidence="3">Uncharacterized protein</fullName>
    </submittedName>
</protein>
<sequence>MKKHLVDDLFKTKLTNLERTPSADAWSKIQARQKKGKRTAWVWYAAAGVSMTLMTGYLVWQNQSDTSLERTYQPEVAVNQTKPHRADSTHFISAAQPVIAIVEPVKKNWKAKSEAVEYASKESSKALVKNDFKEPEPEKAEVSVLEKESITEKVSKDVPQLAEASVKPNVTTEETDLTALVKQQENRVIIVKVEEPEDMEKKVSRFSKVFRQLKNARAGERVDWNEVGFNPRTIIARAGDDLRNPEGYEGRKQNNEKQKNN</sequence>
<evidence type="ECO:0000256" key="2">
    <source>
        <dbReference type="SAM" id="Phobius"/>
    </source>
</evidence>
<name>A0A916JF18_9BACT</name>
<dbReference type="Proteomes" id="UP000680038">
    <property type="component" value="Unassembled WGS sequence"/>
</dbReference>
<comment type="caution">
    <text evidence="3">The sequence shown here is derived from an EMBL/GenBank/DDBJ whole genome shotgun (WGS) entry which is preliminary data.</text>
</comment>
<keyword evidence="2" id="KW-0812">Transmembrane</keyword>
<keyword evidence="2" id="KW-0472">Membrane</keyword>
<evidence type="ECO:0000313" key="4">
    <source>
        <dbReference type="Proteomes" id="UP000680038"/>
    </source>
</evidence>
<gene>
    <name evidence="3" type="ORF">DYBT9275_04314</name>
</gene>
<organism evidence="3 4">
    <name type="scientific">Dyadobacter helix</name>
    <dbReference type="NCBI Taxonomy" id="2822344"/>
    <lineage>
        <taxon>Bacteria</taxon>
        <taxon>Pseudomonadati</taxon>
        <taxon>Bacteroidota</taxon>
        <taxon>Cytophagia</taxon>
        <taxon>Cytophagales</taxon>
        <taxon>Spirosomataceae</taxon>
        <taxon>Dyadobacter</taxon>
    </lineage>
</organism>
<dbReference type="RefSeq" id="WP_215240701.1">
    <property type="nucleotide sequence ID" value="NZ_CAJRAF010000002.1"/>
</dbReference>
<reference evidence="3" key="1">
    <citation type="submission" date="2021-04" db="EMBL/GenBank/DDBJ databases">
        <authorList>
            <person name="Rodrigo-Torres L."/>
            <person name="Arahal R. D."/>
            <person name="Lucena T."/>
        </authorList>
    </citation>
    <scope>NUCLEOTIDE SEQUENCE</scope>
    <source>
        <strain evidence="3">CECT 9275</strain>
    </source>
</reference>
<feature type="region of interest" description="Disordered" evidence="1">
    <location>
        <begin position="234"/>
        <end position="261"/>
    </location>
</feature>
<accession>A0A916JF18</accession>
<evidence type="ECO:0000313" key="3">
    <source>
        <dbReference type="EMBL" id="CAG5008595.1"/>
    </source>
</evidence>
<dbReference type="EMBL" id="CAJRAF010000002">
    <property type="protein sequence ID" value="CAG5008595.1"/>
    <property type="molecule type" value="Genomic_DNA"/>
</dbReference>
<feature type="transmembrane region" description="Helical" evidence="2">
    <location>
        <begin position="41"/>
        <end position="60"/>
    </location>
</feature>
<keyword evidence="2" id="KW-1133">Transmembrane helix</keyword>